<dbReference type="PANTHER" id="PTHR46580">
    <property type="entry name" value="SENSOR KINASE-RELATED"/>
    <property type="match status" value="1"/>
</dbReference>
<gene>
    <name evidence="3" type="ORF">EDS130_LOCUS33546</name>
</gene>
<keyword evidence="2" id="KW-0472">Membrane</keyword>
<accession>A0A815HMQ0</accession>
<name>A0A815HMQ0_ADIRI</name>
<evidence type="ECO:0000313" key="3">
    <source>
        <dbReference type="EMBL" id="CAF1356047.1"/>
    </source>
</evidence>
<evidence type="ECO:0000256" key="1">
    <source>
        <dbReference type="ARBA" id="ARBA00022729"/>
    </source>
</evidence>
<dbReference type="InterPro" id="IPR028994">
    <property type="entry name" value="Integrin_alpha_N"/>
</dbReference>
<organism evidence="3 4">
    <name type="scientific">Adineta ricciae</name>
    <name type="common">Rotifer</name>
    <dbReference type="NCBI Taxonomy" id="249248"/>
    <lineage>
        <taxon>Eukaryota</taxon>
        <taxon>Metazoa</taxon>
        <taxon>Spiralia</taxon>
        <taxon>Gnathifera</taxon>
        <taxon>Rotifera</taxon>
        <taxon>Eurotatoria</taxon>
        <taxon>Bdelloidea</taxon>
        <taxon>Adinetida</taxon>
        <taxon>Adinetidae</taxon>
        <taxon>Adineta</taxon>
    </lineage>
</organism>
<dbReference type="EMBL" id="CAJNOJ010000269">
    <property type="protein sequence ID" value="CAF1356047.1"/>
    <property type="molecule type" value="Genomic_DNA"/>
</dbReference>
<dbReference type="OrthoDB" id="10022113at2759"/>
<keyword evidence="2" id="KW-1133">Transmembrane helix</keyword>
<dbReference type="AlphaFoldDB" id="A0A815HMQ0"/>
<evidence type="ECO:0000313" key="4">
    <source>
        <dbReference type="Proteomes" id="UP000663852"/>
    </source>
</evidence>
<dbReference type="SUPFAM" id="SSF69318">
    <property type="entry name" value="Integrin alpha N-terminal domain"/>
    <property type="match status" value="1"/>
</dbReference>
<comment type="caution">
    <text evidence="3">The sequence shown here is derived from an EMBL/GenBank/DDBJ whole genome shotgun (WGS) entry which is preliminary data.</text>
</comment>
<proteinExistence type="predicted"/>
<keyword evidence="1" id="KW-0732">Signal</keyword>
<evidence type="ECO:0000256" key="2">
    <source>
        <dbReference type="SAM" id="Phobius"/>
    </source>
</evidence>
<dbReference type="PANTHER" id="PTHR46580:SF4">
    <property type="entry name" value="ATP_GTP-BINDING PROTEIN"/>
    <property type="match status" value="1"/>
</dbReference>
<protein>
    <recommendedName>
        <fullName evidence="5">VCBS repeat-containing protein</fullName>
    </recommendedName>
</protein>
<dbReference type="Pfam" id="PF13517">
    <property type="entry name" value="FG-GAP_3"/>
    <property type="match status" value="2"/>
</dbReference>
<evidence type="ECO:0008006" key="5">
    <source>
        <dbReference type="Google" id="ProtNLM"/>
    </source>
</evidence>
<keyword evidence="2" id="KW-0812">Transmembrane</keyword>
<reference evidence="3" key="1">
    <citation type="submission" date="2021-02" db="EMBL/GenBank/DDBJ databases">
        <authorList>
            <person name="Nowell W R."/>
        </authorList>
    </citation>
    <scope>NUCLEOTIDE SEQUENCE</scope>
</reference>
<feature type="transmembrane region" description="Helical" evidence="2">
    <location>
        <begin position="25"/>
        <end position="48"/>
    </location>
</feature>
<dbReference type="InterPro" id="IPR013517">
    <property type="entry name" value="FG-GAP"/>
</dbReference>
<dbReference type="Proteomes" id="UP000663852">
    <property type="component" value="Unassembled WGS sequence"/>
</dbReference>
<dbReference type="Gene3D" id="2.130.10.130">
    <property type="entry name" value="Integrin alpha, N-terminal"/>
    <property type="match status" value="2"/>
</dbReference>
<sequence length="448" mass="50916">MEQSSDQEISSPSKLEIHVSKKSRFLLWIWFLMTISIFIIIIFFIIFIRIQSVFFVLDDKPNIETTIISQRSTRATRVKLMSTEMITSKPSNISRVIPCNPLKFSKYSSYSTGRTPWSFSSGHLDEDPYLDIVVVSRSGARFGLYYGIGNGTFQPEKVYDSYQYPVYVAVKDINHDDKSDIIIPFSGIDTIGIFINRGSRIFSPIEKHYTGYYRIDYYPYWIDISDFNHNSLLDAVVVNGHDASVSIFYDYSNSNFTYTKIYPTGHDGIAVSIADFDNDTYEDFAVTDYSDNTISVYINDKNGFFKRRKKYLAGIAPWGMTTADLNNDQFVDIIVANHGSSRVSVSFNDGQGHFYKRDTYCIGGTPKAVAVADLNNDSFMDIIASNYKDNFIYIFLNNQDGTFLPYQTFKTDPEILAITTGDFNLDGKIDIAVTSEGEDTLNILLNLC</sequence>